<proteinExistence type="predicted"/>
<accession>A0A833X7R4</accession>
<dbReference type="EMBL" id="LIHL02000014">
    <property type="protein sequence ID" value="KAF5446215.1"/>
    <property type="molecule type" value="Genomic_DNA"/>
</dbReference>
<dbReference type="Gene3D" id="1.10.238.10">
    <property type="entry name" value="EF-hand"/>
    <property type="match status" value="1"/>
</dbReference>
<gene>
    <name evidence="4" type="ORF">F2P56_031857</name>
</gene>
<evidence type="ECO:0000313" key="4">
    <source>
        <dbReference type="EMBL" id="KAF5446215.1"/>
    </source>
</evidence>
<reference evidence="4" key="1">
    <citation type="submission" date="2015-10" db="EMBL/GenBank/DDBJ databases">
        <authorList>
            <person name="Martinez-Garcia P.J."/>
            <person name="Crepeau M.W."/>
            <person name="Puiu D."/>
            <person name="Gonzalez-Ibeas D."/>
            <person name="Whalen J."/>
            <person name="Stevens K."/>
            <person name="Paul R."/>
            <person name="Butterfield T."/>
            <person name="Britton M."/>
            <person name="Reagan R."/>
            <person name="Chakraborty S."/>
            <person name="Walawage S.L."/>
            <person name="Vasquez-Gross H.A."/>
            <person name="Cardeno C."/>
            <person name="Famula R."/>
            <person name="Pratt K."/>
            <person name="Kuruganti S."/>
            <person name="Aradhya M.K."/>
            <person name="Leslie C.A."/>
            <person name="Dandekar A.M."/>
            <person name="Salzberg S.L."/>
            <person name="Wegrzyn J.L."/>
            <person name="Langley C.H."/>
            <person name="Neale D.B."/>
        </authorList>
    </citation>
    <scope>NUCLEOTIDE SEQUENCE</scope>
    <source>
        <tissue evidence="4">Leaves</tissue>
    </source>
</reference>
<dbReference type="InterPro" id="IPR018247">
    <property type="entry name" value="EF_Hand_1_Ca_BS"/>
</dbReference>
<feature type="region of interest" description="Disordered" evidence="2">
    <location>
        <begin position="1"/>
        <end position="41"/>
    </location>
</feature>
<dbReference type="Gramene" id="Jr14_04000_p1">
    <property type="protein sequence ID" value="cds.Jr14_04000_p1"/>
    <property type="gene ID" value="Jr14_04000"/>
</dbReference>
<dbReference type="PROSITE" id="PS00018">
    <property type="entry name" value="EF_HAND_1"/>
    <property type="match status" value="1"/>
</dbReference>
<dbReference type="SMART" id="SM00054">
    <property type="entry name" value="EFh"/>
    <property type="match status" value="1"/>
</dbReference>
<evidence type="ECO:0000259" key="3">
    <source>
        <dbReference type="PROSITE" id="PS50222"/>
    </source>
</evidence>
<feature type="compositionally biased region" description="Acidic residues" evidence="2">
    <location>
        <begin position="112"/>
        <end position="123"/>
    </location>
</feature>
<dbReference type="SUPFAM" id="SSF47473">
    <property type="entry name" value="EF-hand"/>
    <property type="match status" value="1"/>
</dbReference>
<feature type="non-terminal residue" evidence="4">
    <location>
        <position position="305"/>
    </location>
</feature>
<evidence type="ECO:0000256" key="2">
    <source>
        <dbReference type="SAM" id="MobiDB-lite"/>
    </source>
</evidence>
<sequence>NILEKFQNSRNKPKMPTQNPEESESRTPISNGGAEYEKQRLSRIAENRARLEALGLPKIASSLWGSAQKVSDEKTKKKRKGKVKDDGDDDDGDKDYRPDEVEESLSLSNGEEANEDGDGDDYLGETYSGSRRKKLKTKGSKPKKKVPAQKFLSKPDYNDDDDALMQAIALSLQGSAGISGVVHSGPSKCSEFDAVNSTLIETKGASHVQEDAGKKKKKKSLFSSRLQMTEDELVVHFFLFDDAWKEGITKRDIERVAIAHDFMWTEKELADMIHCFDSDGDGKLSLDDFRRIVGRCNMIKGPESS</sequence>
<name>A0A833X7R4_JUGRE</name>
<organism evidence="4 5">
    <name type="scientific">Juglans regia</name>
    <name type="common">English walnut</name>
    <dbReference type="NCBI Taxonomy" id="51240"/>
    <lineage>
        <taxon>Eukaryota</taxon>
        <taxon>Viridiplantae</taxon>
        <taxon>Streptophyta</taxon>
        <taxon>Embryophyta</taxon>
        <taxon>Tracheophyta</taxon>
        <taxon>Spermatophyta</taxon>
        <taxon>Magnoliopsida</taxon>
        <taxon>eudicotyledons</taxon>
        <taxon>Gunneridae</taxon>
        <taxon>Pentapetalae</taxon>
        <taxon>rosids</taxon>
        <taxon>fabids</taxon>
        <taxon>Fagales</taxon>
        <taxon>Juglandaceae</taxon>
        <taxon>Juglans</taxon>
    </lineage>
</organism>
<dbReference type="InterPro" id="IPR002048">
    <property type="entry name" value="EF_hand_dom"/>
</dbReference>
<dbReference type="Proteomes" id="UP000619265">
    <property type="component" value="Unassembled WGS sequence"/>
</dbReference>
<reference evidence="4" key="2">
    <citation type="submission" date="2020-03" db="EMBL/GenBank/DDBJ databases">
        <title>Walnut 2.0.</title>
        <authorList>
            <person name="Marrano A."/>
            <person name="Britton M."/>
            <person name="Zimin A.V."/>
            <person name="Zaini P.A."/>
            <person name="Workman R."/>
            <person name="Puiu D."/>
            <person name="Bianco L."/>
            <person name="Allen B.J."/>
            <person name="Troggio M."/>
            <person name="Leslie C.A."/>
            <person name="Timp W."/>
            <person name="Dendekar A."/>
            <person name="Salzberg S.L."/>
            <person name="Neale D.B."/>
        </authorList>
    </citation>
    <scope>NUCLEOTIDE SEQUENCE</scope>
    <source>
        <tissue evidence="4">Leaves</tissue>
    </source>
</reference>
<feature type="region of interest" description="Disordered" evidence="2">
    <location>
        <begin position="55"/>
        <end position="147"/>
    </location>
</feature>
<dbReference type="PROSITE" id="PS50222">
    <property type="entry name" value="EF_HAND_2"/>
    <property type="match status" value="1"/>
</dbReference>
<evidence type="ECO:0000256" key="1">
    <source>
        <dbReference type="ARBA" id="ARBA00022837"/>
    </source>
</evidence>
<feature type="domain" description="EF-hand" evidence="3">
    <location>
        <begin position="264"/>
        <end position="299"/>
    </location>
</feature>
<evidence type="ECO:0000313" key="5">
    <source>
        <dbReference type="Proteomes" id="UP000619265"/>
    </source>
</evidence>
<comment type="caution">
    <text evidence="4">The sequence shown here is derived from an EMBL/GenBank/DDBJ whole genome shotgun (WGS) entry which is preliminary data.</text>
</comment>
<feature type="compositionally biased region" description="Basic residues" evidence="2">
    <location>
        <begin position="130"/>
        <end position="147"/>
    </location>
</feature>
<dbReference type="GO" id="GO:0005509">
    <property type="term" value="F:calcium ion binding"/>
    <property type="evidence" value="ECO:0007669"/>
    <property type="project" value="InterPro"/>
</dbReference>
<protein>
    <recommendedName>
        <fullName evidence="3">EF-hand domain-containing protein</fullName>
    </recommendedName>
</protein>
<feature type="compositionally biased region" description="Polar residues" evidence="2">
    <location>
        <begin position="1"/>
        <end position="30"/>
    </location>
</feature>
<dbReference type="AlphaFoldDB" id="A0A833X7R4"/>
<dbReference type="InterPro" id="IPR011992">
    <property type="entry name" value="EF-hand-dom_pair"/>
</dbReference>
<keyword evidence="1" id="KW-0106">Calcium</keyword>